<dbReference type="Proteomes" id="UP000198287">
    <property type="component" value="Unassembled WGS sequence"/>
</dbReference>
<dbReference type="GO" id="GO:0003676">
    <property type="term" value="F:nucleic acid binding"/>
    <property type="evidence" value="ECO:0007669"/>
    <property type="project" value="InterPro"/>
</dbReference>
<dbReference type="PROSITE" id="PS50879">
    <property type="entry name" value="RNASE_H_1"/>
    <property type="match status" value="1"/>
</dbReference>
<dbReference type="OMA" id="TESKHND"/>
<feature type="domain" description="RNase H type-1" evidence="1">
    <location>
        <begin position="81"/>
        <end position="216"/>
    </location>
</feature>
<dbReference type="CDD" id="cd09276">
    <property type="entry name" value="Rnase_HI_RT_non_LTR"/>
    <property type="match status" value="1"/>
</dbReference>
<gene>
    <name evidence="2" type="ORF">Fcan01_25894</name>
</gene>
<dbReference type="STRING" id="158441.A0A226D3L1"/>
<dbReference type="InterPro" id="IPR012337">
    <property type="entry name" value="RNaseH-like_sf"/>
</dbReference>
<dbReference type="GO" id="GO:0004523">
    <property type="term" value="F:RNA-DNA hybrid ribonuclease activity"/>
    <property type="evidence" value="ECO:0007669"/>
    <property type="project" value="InterPro"/>
</dbReference>
<dbReference type="Pfam" id="PF00075">
    <property type="entry name" value="RNase_H"/>
    <property type="match status" value="1"/>
</dbReference>
<organism evidence="2 3">
    <name type="scientific">Folsomia candida</name>
    <name type="common">Springtail</name>
    <dbReference type="NCBI Taxonomy" id="158441"/>
    <lineage>
        <taxon>Eukaryota</taxon>
        <taxon>Metazoa</taxon>
        <taxon>Ecdysozoa</taxon>
        <taxon>Arthropoda</taxon>
        <taxon>Hexapoda</taxon>
        <taxon>Collembola</taxon>
        <taxon>Entomobryomorpha</taxon>
        <taxon>Isotomoidea</taxon>
        <taxon>Isotomidae</taxon>
        <taxon>Proisotominae</taxon>
        <taxon>Folsomia</taxon>
    </lineage>
</organism>
<keyword evidence="3" id="KW-1185">Reference proteome</keyword>
<dbReference type="SUPFAM" id="SSF53098">
    <property type="entry name" value="Ribonuclease H-like"/>
    <property type="match status" value="1"/>
</dbReference>
<comment type="caution">
    <text evidence="2">The sequence shown here is derived from an EMBL/GenBank/DDBJ whole genome shotgun (WGS) entry which is preliminary data.</text>
</comment>
<dbReference type="OrthoDB" id="5419617at2759"/>
<dbReference type="InterPro" id="IPR036397">
    <property type="entry name" value="RNaseH_sf"/>
</dbReference>
<dbReference type="Gene3D" id="3.30.420.10">
    <property type="entry name" value="Ribonuclease H-like superfamily/Ribonuclease H"/>
    <property type="match status" value="1"/>
</dbReference>
<protein>
    <submittedName>
        <fullName evidence="2">Retrovirus-related Pol polyprotein from type-1 retrotransposable element R1</fullName>
    </submittedName>
</protein>
<reference evidence="2 3" key="1">
    <citation type="submission" date="2015-12" db="EMBL/GenBank/DDBJ databases">
        <title>The genome of Folsomia candida.</title>
        <authorList>
            <person name="Faddeeva A."/>
            <person name="Derks M.F."/>
            <person name="Anvar Y."/>
            <person name="Smit S."/>
            <person name="Van Straalen N."/>
            <person name="Roelofs D."/>
        </authorList>
    </citation>
    <scope>NUCLEOTIDE SEQUENCE [LARGE SCALE GENOMIC DNA]</scope>
    <source>
        <strain evidence="2 3">VU population</strain>
        <tissue evidence="2">Whole body</tissue>
    </source>
</reference>
<dbReference type="AlphaFoldDB" id="A0A226D3L1"/>
<accession>A0A226D3L1</accession>
<evidence type="ECO:0000259" key="1">
    <source>
        <dbReference type="PROSITE" id="PS50879"/>
    </source>
</evidence>
<evidence type="ECO:0000313" key="3">
    <source>
        <dbReference type="Proteomes" id="UP000198287"/>
    </source>
</evidence>
<sequence length="378" mass="42084">MAARRREIGGVDLCFQEVKARSGIFFNVKLQADIFLSLAQKIPELGFPYDYKSVKPPQARNFKIRVASREEWLDMCDNYLELPGLLCFTDGSKSKSGSGAAFIIGEGGNFMDGASGVIPLGVYATVFQAEQIGVLSACNYMSANPNQHKEVNIFVDNRSVHDSLLSERLMSSLTVELHRALQQLSIHKDITLHWIPSHWGLWGNEEVDKLAKEAASMTNCGPEPVIPVNLTIGKFSIKQWAQNEHRVYWSNLLNCKISKLALPIPYKGLSGKSLGPTRDGMRLTTFAITGHFNLNGHLYKMGLLESPICEKCGEGDETMAHILPDCPAYSALRFSTFLRSTLKMEEVWEYPLKDVLAFLRSGRFASFVAGESREAPTQ</sequence>
<name>A0A226D3L1_FOLCA</name>
<dbReference type="InterPro" id="IPR002156">
    <property type="entry name" value="RNaseH_domain"/>
</dbReference>
<evidence type="ECO:0000313" key="2">
    <source>
        <dbReference type="EMBL" id="OXA39337.1"/>
    </source>
</evidence>
<proteinExistence type="predicted"/>
<dbReference type="EMBL" id="LNIX01000039">
    <property type="protein sequence ID" value="OXA39337.1"/>
    <property type="molecule type" value="Genomic_DNA"/>
</dbReference>